<evidence type="ECO:0000256" key="1">
    <source>
        <dbReference type="ARBA" id="ARBA00004170"/>
    </source>
</evidence>
<feature type="region of interest" description="Disordered" evidence="5">
    <location>
        <begin position="423"/>
        <end position="491"/>
    </location>
</feature>
<feature type="compositionally biased region" description="Low complexity" evidence="5">
    <location>
        <begin position="347"/>
        <end position="357"/>
    </location>
</feature>
<proteinExistence type="evidence at transcript level"/>
<reference evidence="6" key="1">
    <citation type="submission" date="2020-04" db="EMBL/GenBank/DDBJ databases">
        <authorList>
            <person name="Neveu A P."/>
        </authorList>
    </citation>
    <scope>NUCLEOTIDE SEQUENCE</scope>
    <source>
        <tissue evidence="6">Whole embryo</tissue>
    </source>
</reference>
<dbReference type="PANTHER" id="PTHR28664">
    <property type="entry name" value="TIGHT JUNCTION-ASSOCIATED PROTEIN 1"/>
    <property type="match status" value="1"/>
</dbReference>
<feature type="compositionally biased region" description="Low complexity" evidence="5">
    <location>
        <begin position="286"/>
        <end position="298"/>
    </location>
</feature>
<accession>A0A6F9DU62</accession>
<evidence type="ECO:0000256" key="2">
    <source>
        <dbReference type="ARBA" id="ARBA00022553"/>
    </source>
</evidence>
<protein>
    <submittedName>
        <fullName evidence="6">Tight junction-associated protein 1</fullName>
    </submittedName>
</protein>
<gene>
    <name evidence="6" type="primary">Tjap1</name>
</gene>
<evidence type="ECO:0000313" key="6">
    <source>
        <dbReference type="EMBL" id="CAB3266974.1"/>
    </source>
</evidence>
<comment type="subcellular location">
    <subcellularLocation>
        <location evidence="1">Membrane</location>
        <topology evidence="1">Peripheral membrane protein</topology>
    </subcellularLocation>
</comment>
<sequence>MAYNTNSGGKVYRPYRKASEYLTTQQKPTAPIAGPKSDLEKENEALRQKVLHLTRNLDHAEAEYSQSREYLESQLDVANDKLQRVSTQYKTLQSSYVTLQSTNRELENKVSKINRLENERGSMVQEINDLTRKITDARNSLLKSQEENERLRKDCNLAVQLLKCNQSAYASQRPEQIPMELQDRVSDYQVKLQDYNEYINPYADSDSDNEDRTRAPKPPLKETPNSISTDMLAKVLQKPENVHMNLEPADFIQDPQLTSTYKARYTEKKLIKPDYGNHQQESIKLSNSSSASHTGTSSPWEQSSGSGKLSSPWEQTQETSSESSPWERRTVPTGSQYADDNDDDEAPAGAYGVYAVGPKRRIPKKAPELKHKLNLNLPREPVLPPSHSVPSSPEELDFRKPTLPDAYIASTFLAKAADVVASSLPSSKSSSLKSSPYKVRGKVSASQAETSSLLTGDNSDDEDDRDLSVSQTPSPKKEYGFNEQHQPEGLGLLDRDEDIMDDLHDKEITLEWDPTDVYEEEELPAQLKNEEIKTGPDTDVMTTPAQKNLLLSYNEVEIKKEPEGMNLEDLLNMNVETATDTMANVNLTPSQAPDSGHLLSEIAHGNPSFESFLLTTPPPPQEFASTEKQPQPTEDAIYTQVDINATVNSTEQDDNVVCTNEANFSVQANDVIEVVDLDLTESQLDTRRRNSFEQAREYGNVMD</sequence>
<keyword evidence="3" id="KW-0472">Membrane</keyword>
<dbReference type="InterPro" id="IPR043441">
    <property type="entry name" value="Tjap1/BEGAIN"/>
</dbReference>
<feature type="region of interest" description="Disordered" evidence="5">
    <location>
        <begin position="200"/>
        <end position="228"/>
    </location>
</feature>
<dbReference type="PANTHER" id="PTHR28664:SF4">
    <property type="entry name" value="TIGHT JUNCTION-ASSOCIATED PROTEIN 1"/>
    <property type="match status" value="1"/>
</dbReference>
<feature type="compositionally biased region" description="Low complexity" evidence="5">
    <location>
        <begin position="310"/>
        <end position="324"/>
    </location>
</feature>
<feature type="compositionally biased region" description="Polar residues" evidence="5">
    <location>
        <begin position="444"/>
        <end position="456"/>
    </location>
</feature>
<organism evidence="6">
    <name type="scientific">Phallusia mammillata</name>
    <dbReference type="NCBI Taxonomy" id="59560"/>
    <lineage>
        <taxon>Eukaryota</taxon>
        <taxon>Metazoa</taxon>
        <taxon>Chordata</taxon>
        <taxon>Tunicata</taxon>
        <taxon>Ascidiacea</taxon>
        <taxon>Phlebobranchia</taxon>
        <taxon>Ascidiidae</taxon>
        <taxon>Phallusia</taxon>
    </lineage>
</organism>
<evidence type="ECO:0000256" key="3">
    <source>
        <dbReference type="ARBA" id="ARBA00023136"/>
    </source>
</evidence>
<feature type="region of interest" description="Disordered" evidence="5">
    <location>
        <begin position="272"/>
        <end position="399"/>
    </location>
</feature>
<evidence type="ECO:0000256" key="4">
    <source>
        <dbReference type="SAM" id="Coils"/>
    </source>
</evidence>
<dbReference type="EMBL" id="LR791112">
    <property type="protein sequence ID" value="CAB3266974.1"/>
    <property type="molecule type" value="mRNA"/>
</dbReference>
<keyword evidence="4" id="KW-0175">Coiled coil</keyword>
<dbReference type="GO" id="GO:0016020">
    <property type="term" value="C:membrane"/>
    <property type="evidence" value="ECO:0007669"/>
    <property type="project" value="UniProtKB-SubCell"/>
</dbReference>
<dbReference type="AlphaFoldDB" id="A0A6F9DU62"/>
<dbReference type="Gene3D" id="1.10.287.1490">
    <property type="match status" value="1"/>
</dbReference>
<feature type="coiled-coil region" evidence="4">
    <location>
        <begin position="36"/>
        <end position="154"/>
    </location>
</feature>
<keyword evidence="2" id="KW-0597">Phosphoprotein</keyword>
<feature type="compositionally biased region" description="Low complexity" evidence="5">
    <location>
        <begin position="423"/>
        <end position="436"/>
    </location>
</feature>
<feature type="compositionally biased region" description="Polar residues" evidence="5">
    <location>
        <begin position="299"/>
        <end position="309"/>
    </location>
</feature>
<evidence type="ECO:0000256" key="5">
    <source>
        <dbReference type="SAM" id="MobiDB-lite"/>
    </source>
</evidence>
<name>A0A6F9DU62_9ASCI</name>